<dbReference type="InterPro" id="IPR001353">
    <property type="entry name" value="Proteasome_sua/b"/>
</dbReference>
<evidence type="ECO:0000259" key="8">
    <source>
        <dbReference type="SMART" id="SM00948"/>
    </source>
</evidence>
<dbReference type="PANTHER" id="PTHR11599">
    <property type="entry name" value="PROTEASOME SUBUNIT ALPHA/BETA"/>
    <property type="match status" value="1"/>
</dbReference>
<evidence type="ECO:0000256" key="6">
    <source>
        <dbReference type="ARBA" id="ARBA00023242"/>
    </source>
</evidence>
<dbReference type="GO" id="GO:0005737">
    <property type="term" value="C:cytoplasm"/>
    <property type="evidence" value="ECO:0007669"/>
    <property type="project" value="UniProtKB-SubCell"/>
</dbReference>
<reference evidence="10" key="1">
    <citation type="submission" date="2022-11" db="UniProtKB">
        <authorList>
            <consortium name="WormBaseParasite"/>
        </authorList>
    </citation>
    <scope>IDENTIFICATION</scope>
</reference>
<keyword evidence="9" id="KW-1185">Reference proteome</keyword>
<dbReference type="Pfam" id="PF00227">
    <property type="entry name" value="Proteasome"/>
    <property type="match status" value="1"/>
</dbReference>
<dbReference type="Proteomes" id="UP000887566">
    <property type="component" value="Unplaced"/>
</dbReference>
<dbReference type="InterPro" id="IPR050115">
    <property type="entry name" value="Proteasome_alpha"/>
</dbReference>
<evidence type="ECO:0000256" key="7">
    <source>
        <dbReference type="PROSITE-ProRule" id="PRU00808"/>
    </source>
</evidence>
<dbReference type="Gene3D" id="3.60.20.10">
    <property type="entry name" value="Glutamine Phosphoribosylpyrophosphate, subunit 1, domain 1"/>
    <property type="match status" value="1"/>
</dbReference>
<dbReference type="SUPFAM" id="SSF56235">
    <property type="entry name" value="N-terminal nucleophile aminohydrolases (Ntn hydrolases)"/>
    <property type="match status" value="1"/>
</dbReference>
<dbReference type="GO" id="GO:0006511">
    <property type="term" value="P:ubiquitin-dependent protein catabolic process"/>
    <property type="evidence" value="ECO:0007669"/>
    <property type="project" value="InterPro"/>
</dbReference>
<evidence type="ECO:0000256" key="2">
    <source>
        <dbReference type="ARBA" id="ARBA00004123"/>
    </source>
</evidence>
<keyword evidence="6" id="KW-0539">Nucleus</keyword>
<proteinExistence type="inferred from homology"/>
<dbReference type="InterPro" id="IPR029055">
    <property type="entry name" value="Ntn_hydrolases_N"/>
</dbReference>
<evidence type="ECO:0000256" key="4">
    <source>
        <dbReference type="ARBA" id="ARBA00022490"/>
    </source>
</evidence>
<dbReference type="FunFam" id="3.60.20.10:FF:000007">
    <property type="entry name" value="Proteasome subunit alpha type"/>
    <property type="match status" value="1"/>
</dbReference>
<name>A0A914VAH6_9BILA</name>
<sequence length="251" mass="27759">MSSIGTGYDLAAATFSPDGRIFQVEYAQKAVDNSGTMIAVRGKTGVVTAVDKVIASKLYLSTTNARVANADTHVGMAMAGLYPDCRSLLDYAVGEALDYLKEYRTPMPTHQLASKLAEYVHMFTLGISRPFGCAIFLSSWDKMKGAQLYLIEPSGLSYEYRAWAVGKHRQAAKTEIEKLKLADLSMDDLVKEAARIIITVRDETKDKNVQIEMGWVGEHTNGKHQLIPDDVVKAAEEWAKAKIEEDENMDE</sequence>
<dbReference type="WBParaSite" id="PSAMB.scaffold1724size28385.g14534.t1">
    <property type="protein sequence ID" value="PSAMB.scaffold1724size28385.g14534.t1"/>
    <property type="gene ID" value="PSAMB.scaffold1724size28385.g14534"/>
</dbReference>
<dbReference type="CDD" id="cd03751">
    <property type="entry name" value="proteasome_alpha_type_3"/>
    <property type="match status" value="1"/>
</dbReference>
<dbReference type="InterPro" id="IPR023332">
    <property type="entry name" value="Proteasome_alpha-type"/>
</dbReference>
<dbReference type="Pfam" id="PF10584">
    <property type="entry name" value="Proteasome_A_N"/>
    <property type="match status" value="1"/>
</dbReference>
<comment type="similarity">
    <text evidence="7">Belongs to the peptidase T1A family.</text>
</comment>
<organism evidence="9 10">
    <name type="scientific">Plectus sambesii</name>
    <dbReference type="NCBI Taxonomy" id="2011161"/>
    <lineage>
        <taxon>Eukaryota</taxon>
        <taxon>Metazoa</taxon>
        <taxon>Ecdysozoa</taxon>
        <taxon>Nematoda</taxon>
        <taxon>Chromadorea</taxon>
        <taxon>Plectida</taxon>
        <taxon>Plectina</taxon>
        <taxon>Plectoidea</taxon>
        <taxon>Plectidae</taxon>
        <taxon>Plectus</taxon>
    </lineage>
</organism>
<dbReference type="InterPro" id="IPR000426">
    <property type="entry name" value="Proteasome_asu_N"/>
</dbReference>
<feature type="domain" description="Proteasome alpha-type subunits" evidence="8">
    <location>
        <begin position="8"/>
        <end position="30"/>
    </location>
</feature>
<accession>A0A914VAH6</accession>
<evidence type="ECO:0000256" key="5">
    <source>
        <dbReference type="ARBA" id="ARBA00022942"/>
    </source>
</evidence>
<evidence type="ECO:0000313" key="10">
    <source>
        <dbReference type="WBParaSite" id="PSAMB.scaffold1724size28385.g14534.t1"/>
    </source>
</evidence>
<dbReference type="SMART" id="SM00948">
    <property type="entry name" value="Proteasome_A_N"/>
    <property type="match status" value="1"/>
</dbReference>
<dbReference type="AlphaFoldDB" id="A0A914VAH6"/>
<protein>
    <submittedName>
        <fullName evidence="10">Proteasome alpha-type subunits domain-containing protein</fullName>
    </submittedName>
</protein>
<keyword evidence="5 7" id="KW-0647">Proteasome</keyword>
<keyword evidence="4" id="KW-0963">Cytoplasm</keyword>
<evidence type="ECO:0000256" key="1">
    <source>
        <dbReference type="ARBA" id="ARBA00002000"/>
    </source>
</evidence>
<dbReference type="GO" id="GO:0005634">
    <property type="term" value="C:nucleus"/>
    <property type="evidence" value="ECO:0007669"/>
    <property type="project" value="UniProtKB-SubCell"/>
</dbReference>
<evidence type="ECO:0000256" key="3">
    <source>
        <dbReference type="ARBA" id="ARBA00004496"/>
    </source>
</evidence>
<dbReference type="GO" id="GO:0019773">
    <property type="term" value="C:proteasome core complex, alpha-subunit complex"/>
    <property type="evidence" value="ECO:0007669"/>
    <property type="project" value="UniProtKB-UniRule"/>
</dbReference>
<evidence type="ECO:0000313" key="9">
    <source>
        <dbReference type="Proteomes" id="UP000887566"/>
    </source>
</evidence>
<comment type="function">
    <text evidence="1">The proteasome is a multicatalytic proteinase complex which is characterized by its ability to cleave peptides with Arg, Phe, Tyr, Leu, and Glu adjacent to the leaving group at neutral or slightly basic pH. The proteasome has an ATP-dependent proteolytic activity.</text>
</comment>
<dbReference type="PROSITE" id="PS51475">
    <property type="entry name" value="PROTEASOME_ALPHA_2"/>
    <property type="match status" value="1"/>
</dbReference>
<comment type="subcellular location">
    <subcellularLocation>
        <location evidence="3">Cytoplasm</location>
    </subcellularLocation>
    <subcellularLocation>
        <location evidence="2">Nucleus</location>
    </subcellularLocation>
</comment>